<accession>A0A6N7IRU0</accession>
<dbReference type="OrthoDB" id="1809811at2"/>
<proteinExistence type="predicted"/>
<evidence type="ECO:0000313" key="2">
    <source>
        <dbReference type="Proteomes" id="UP000441717"/>
    </source>
</evidence>
<dbReference type="Proteomes" id="UP000441717">
    <property type="component" value="Unassembled WGS sequence"/>
</dbReference>
<gene>
    <name evidence="1" type="ORF">GFC01_11360</name>
</gene>
<name>A0A6N7IRU0_9FIRM</name>
<dbReference type="AlphaFoldDB" id="A0A6N7IRU0"/>
<dbReference type="RefSeq" id="WP_152947274.1">
    <property type="nucleotide sequence ID" value="NZ_WHYR01000030.1"/>
</dbReference>
<evidence type="ECO:0000313" key="1">
    <source>
        <dbReference type="EMBL" id="MQL52845.1"/>
    </source>
</evidence>
<keyword evidence="2" id="KW-1185">Reference proteome</keyword>
<protein>
    <submittedName>
        <fullName evidence="1">Uncharacterized protein</fullName>
    </submittedName>
</protein>
<sequence>MMAARFDFKRIHAKSDLHYLSDWYCPLEKQRLAGQDIPVGQKLKEKDTNRFILSLALNRPPLHWSLKQPVAGF</sequence>
<reference evidence="1 2" key="1">
    <citation type="submission" date="2019-10" db="EMBL/GenBank/DDBJ databases">
        <title>Comparative genomics of sulfur disproportionating microorganisms.</title>
        <authorList>
            <person name="Ward L.M."/>
            <person name="Bertran E."/>
            <person name="Johnston D."/>
        </authorList>
    </citation>
    <scope>NUCLEOTIDE SEQUENCE [LARGE SCALE GENOMIC DNA]</scope>
    <source>
        <strain evidence="1 2">DSM 14055</strain>
    </source>
</reference>
<comment type="caution">
    <text evidence="1">The sequence shown here is derived from an EMBL/GenBank/DDBJ whole genome shotgun (WGS) entry which is preliminary data.</text>
</comment>
<dbReference type="EMBL" id="WHYR01000030">
    <property type="protein sequence ID" value="MQL52845.1"/>
    <property type="molecule type" value="Genomic_DNA"/>
</dbReference>
<organism evidence="1 2">
    <name type="scientific">Desulfofundulus thermobenzoicus</name>
    <dbReference type="NCBI Taxonomy" id="29376"/>
    <lineage>
        <taxon>Bacteria</taxon>
        <taxon>Bacillati</taxon>
        <taxon>Bacillota</taxon>
        <taxon>Clostridia</taxon>
        <taxon>Eubacteriales</taxon>
        <taxon>Peptococcaceae</taxon>
        <taxon>Desulfofundulus</taxon>
    </lineage>
</organism>